<dbReference type="RefSeq" id="WP_092313557.1">
    <property type="nucleotide sequence ID" value="NZ_FOZV01000011.1"/>
</dbReference>
<dbReference type="EMBL" id="FOZV01000011">
    <property type="protein sequence ID" value="SFS89946.1"/>
    <property type="molecule type" value="Genomic_DNA"/>
</dbReference>
<name>A0A1I6TL89_9CAUL</name>
<evidence type="ECO:0000256" key="1">
    <source>
        <dbReference type="SAM" id="MobiDB-lite"/>
    </source>
</evidence>
<gene>
    <name evidence="2" type="ORF">SAMN05192570_0151</name>
</gene>
<dbReference type="STRING" id="871741.SAMN05192570_0151"/>
<evidence type="ECO:0000313" key="2">
    <source>
        <dbReference type="EMBL" id="SFS89946.1"/>
    </source>
</evidence>
<dbReference type="PROSITE" id="PS51257">
    <property type="entry name" value="PROKAR_LIPOPROTEIN"/>
    <property type="match status" value="1"/>
</dbReference>
<dbReference type="AlphaFoldDB" id="A0A1I6TL89"/>
<dbReference type="Proteomes" id="UP000198788">
    <property type="component" value="Unassembled WGS sequence"/>
</dbReference>
<feature type="region of interest" description="Disordered" evidence="1">
    <location>
        <begin position="20"/>
        <end position="43"/>
    </location>
</feature>
<feature type="compositionally biased region" description="Low complexity" evidence="1">
    <location>
        <begin position="29"/>
        <end position="43"/>
    </location>
</feature>
<keyword evidence="3" id="KW-1185">Reference proteome</keyword>
<organism evidence="2 3">
    <name type="scientific">Brevundimonas viscosa</name>
    <dbReference type="NCBI Taxonomy" id="871741"/>
    <lineage>
        <taxon>Bacteria</taxon>
        <taxon>Pseudomonadati</taxon>
        <taxon>Pseudomonadota</taxon>
        <taxon>Alphaproteobacteria</taxon>
        <taxon>Caulobacterales</taxon>
        <taxon>Caulobacteraceae</taxon>
        <taxon>Brevundimonas</taxon>
    </lineage>
</organism>
<evidence type="ECO:0000313" key="3">
    <source>
        <dbReference type="Proteomes" id="UP000198788"/>
    </source>
</evidence>
<proteinExistence type="predicted"/>
<sequence length="172" mass="16957">MKRLLAAAGLSAALVMTGCSQPDEDARPETAAPAAVEMAAPASENAPGEMAALPAGPVAGGAATPAAPGAPAFAVLYPGAAPKSGPVRAQGPSGPGGTLEFTTDATPDEVVDFYRQRAEAAGLKAITSLNRDGARGYAAGDGADGRGQMLNVVATPVEDGPTDVLLMWSSGR</sequence>
<feature type="region of interest" description="Disordered" evidence="1">
    <location>
        <begin position="81"/>
        <end position="103"/>
    </location>
</feature>
<reference evidence="3" key="1">
    <citation type="submission" date="2016-10" db="EMBL/GenBank/DDBJ databases">
        <authorList>
            <person name="Varghese N."/>
            <person name="Submissions S."/>
        </authorList>
    </citation>
    <scope>NUCLEOTIDE SEQUENCE [LARGE SCALE GENOMIC DNA]</scope>
    <source>
        <strain evidence="3">CGMCC 1.10683</strain>
    </source>
</reference>
<protein>
    <submittedName>
        <fullName evidence="2">Uncharacterized protein</fullName>
    </submittedName>
</protein>
<accession>A0A1I6TL89</accession>
<dbReference type="OrthoDB" id="7594608at2"/>